<dbReference type="EC" id="3.2.2.n1" evidence="2"/>
<dbReference type="PANTHER" id="PTHR31223">
    <property type="entry name" value="LOG FAMILY PROTEIN YJL055W"/>
    <property type="match status" value="1"/>
</dbReference>
<protein>
    <recommendedName>
        <fullName evidence="2">Cytokinin riboside 5'-monophosphate phosphoribohydrolase</fullName>
        <ecNumber evidence="2">3.2.2.n1</ecNumber>
    </recommendedName>
</protein>
<comment type="similarity">
    <text evidence="1 2">Belongs to the LOG family.</text>
</comment>
<dbReference type="EMBL" id="JQCD01000024">
    <property type="protein sequence ID" value="KRN76928.1"/>
    <property type="molecule type" value="Genomic_DNA"/>
</dbReference>
<dbReference type="InterPro" id="IPR031100">
    <property type="entry name" value="LOG_fam"/>
</dbReference>
<dbReference type="NCBIfam" id="TIGR00730">
    <property type="entry name" value="Rossman fold protein, TIGR00730 family"/>
    <property type="match status" value="1"/>
</dbReference>
<dbReference type="PATRIC" id="fig|1620.3.peg.443"/>
<dbReference type="SUPFAM" id="SSF102405">
    <property type="entry name" value="MCP/YpsA-like"/>
    <property type="match status" value="1"/>
</dbReference>
<name>A0A0R2JHY9_9LACO</name>
<dbReference type="STRING" id="1620.IV67_GL000438"/>
<keyword evidence="2" id="KW-0203">Cytokinin biosynthesis</keyword>
<keyword evidence="2" id="KW-0378">Hydrolase</keyword>
<dbReference type="Gene3D" id="3.40.50.450">
    <property type="match status" value="1"/>
</dbReference>
<dbReference type="GO" id="GO:0016799">
    <property type="term" value="F:hydrolase activity, hydrolyzing N-glycosyl compounds"/>
    <property type="evidence" value="ECO:0007669"/>
    <property type="project" value="TreeGrafter"/>
</dbReference>
<dbReference type="Proteomes" id="UP000051673">
    <property type="component" value="Unassembled WGS sequence"/>
</dbReference>
<keyword evidence="4" id="KW-1185">Reference proteome</keyword>
<proteinExistence type="inferred from homology"/>
<reference evidence="3 4" key="1">
    <citation type="journal article" date="2015" name="Genome Announc.">
        <title>Expanding the biotechnology potential of lactobacilli through comparative genomics of 213 strains and associated genera.</title>
        <authorList>
            <person name="Sun Z."/>
            <person name="Harris H.M."/>
            <person name="McCann A."/>
            <person name="Guo C."/>
            <person name="Argimon S."/>
            <person name="Zhang W."/>
            <person name="Yang X."/>
            <person name="Jeffery I.B."/>
            <person name="Cooney J.C."/>
            <person name="Kagawa T.F."/>
            <person name="Liu W."/>
            <person name="Song Y."/>
            <person name="Salvetti E."/>
            <person name="Wrobel A."/>
            <person name="Rasinkangas P."/>
            <person name="Parkhill J."/>
            <person name="Rea M.C."/>
            <person name="O'Sullivan O."/>
            <person name="Ritari J."/>
            <person name="Douillard F.P."/>
            <person name="Paul Ross R."/>
            <person name="Yang R."/>
            <person name="Briner A.E."/>
            <person name="Felis G.E."/>
            <person name="de Vos W.M."/>
            <person name="Barrangou R."/>
            <person name="Klaenhammer T.R."/>
            <person name="Caufield P.W."/>
            <person name="Cui Y."/>
            <person name="Zhang H."/>
            <person name="O'Toole P.W."/>
        </authorList>
    </citation>
    <scope>NUCLEOTIDE SEQUENCE [LARGE SCALE GENOMIC DNA]</scope>
    <source>
        <strain evidence="3 4">DSM 20014</strain>
    </source>
</reference>
<dbReference type="GO" id="GO:0005829">
    <property type="term" value="C:cytosol"/>
    <property type="evidence" value="ECO:0007669"/>
    <property type="project" value="TreeGrafter"/>
</dbReference>
<dbReference type="PANTHER" id="PTHR31223:SF70">
    <property type="entry name" value="LOG FAMILY PROTEIN YJL055W"/>
    <property type="match status" value="1"/>
</dbReference>
<evidence type="ECO:0000313" key="3">
    <source>
        <dbReference type="EMBL" id="KRN76928.1"/>
    </source>
</evidence>
<dbReference type="RefSeq" id="WP_057787747.1">
    <property type="nucleotide sequence ID" value="NZ_CBDALJ010000024.1"/>
</dbReference>
<dbReference type="GO" id="GO:0009691">
    <property type="term" value="P:cytokinin biosynthetic process"/>
    <property type="evidence" value="ECO:0007669"/>
    <property type="project" value="UniProtKB-UniRule"/>
</dbReference>
<sequence length="189" mass="21011">MKKIAVYCGASTGNDPQFEQATIDLAQWLVKHDLELVYGGGGVGLMGLLAQTVLDAGGVVHGIMPQNLYDRGAGHPGLTDFEVVPNMSIRKQRMLELSDGCIALPGGPGTLEEIAEAFSWARIGDNENPCVFYNVDGFYNPIQQMFQDMVNKDFLTQTDFDKLGFIENLEDIYNFMDSYEPPMIRQYNK</sequence>
<organism evidence="3 4">
    <name type="scientific">Weissella minor</name>
    <dbReference type="NCBI Taxonomy" id="1620"/>
    <lineage>
        <taxon>Bacteria</taxon>
        <taxon>Bacillati</taxon>
        <taxon>Bacillota</taxon>
        <taxon>Bacilli</taxon>
        <taxon>Lactobacillales</taxon>
        <taxon>Lactobacillaceae</taxon>
        <taxon>Weissella</taxon>
    </lineage>
</organism>
<evidence type="ECO:0000256" key="2">
    <source>
        <dbReference type="RuleBase" id="RU363015"/>
    </source>
</evidence>
<comment type="caution">
    <text evidence="3">The sequence shown here is derived from an EMBL/GenBank/DDBJ whole genome shotgun (WGS) entry which is preliminary data.</text>
</comment>
<accession>A0A0R2JHY9</accession>
<dbReference type="OrthoDB" id="9801098at2"/>
<dbReference type="InterPro" id="IPR005269">
    <property type="entry name" value="LOG"/>
</dbReference>
<gene>
    <name evidence="3" type="ORF">IV67_GL000438</name>
</gene>
<dbReference type="Pfam" id="PF03641">
    <property type="entry name" value="Lysine_decarbox"/>
    <property type="match status" value="1"/>
</dbReference>
<dbReference type="AlphaFoldDB" id="A0A0R2JHY9"/>
<evidence type="ECO:0000313" key="4">
    <source>
        <dbReference type="Proteomes" id="UP000051673"/>
    </source>
</evidence>
<evidence type="ECO:0000256" key="1">
    <source>
        <dbReference type="ARBA" id="ARBA00006763"/>
    </source>
</evidence>